<protein>
    <recommendedName>
        <fullName evidence="6">Ig-like domain-containing protein</fullName>
    </recommendedName>
</protein>
<reference evidence="8" key="2">
    <citation type="submission" date="2023-03" db="EMBL/GenBank/DDBJ databases">
        <authorList>
            <consortium name="Wellcome Sanger Institute Data Sharing"/>
        </authorList>
    </citation>
    <scope>NUCLEOTIDE SEQUENCE [LARGE SCALE GENOMIC DNA]</scope>
</reference>
<evidence type="ECO:0000313" key="7">
    <source>
        <dbReference type="Ensembl" id="ENSACLP00000041911.1"/>
    </source>
</evidence>
<evidence type="ECO:0000256" key="3">
    <source>
        <dbReference type="ARBA" id="ARBA00023136"/>
    </source>
</evidence>
<dbReference type="InterPro" id="IPR036179">
    <property type="entry name" value="Ig-like_dom_sf"/>
</dbReference>
<organism evidence="7 8">
    <name type="scientific">Astatotilapia calliptera</name>
    <name type="common">Eastern happy</name>
    <name type="synonym">Chromis callipterus</name>
    <dbReference type="NCBI Taxonomy" id="8154"/>
    <lineage>
        <taxon>Eukaryota</taxon>
        <taxon>Metazoa</taxon>
        <taxon>Chordata</taxon>
        <taxon>Craniata</taxon>
        <taxon>Vertebrata</taxon>
        <taxon>Euteleostomi</taxon>
        <taxon>Actinopterygii</taxon>
        <taxon>Neopterygii</taxon>
        <taxon>Teleostei</taxon>
        <taxon>Neoteleostei</taxon>
        <taxon>Acanthomorphata</taxon>
        <taxon>Ovalentaria</taxon>
        <taxon>Cichlomorphae</taxon>
        <taxon>Cichliformes</taxon>
        <taxon>Cichlidae</taxon>
        <taxon>African cichlids</taxon>
        <taxon>Pseudocrenilabrinae</taxon>
        <taxon>Haplochromini</taxon>
        <taxon>Astatotilapia</taxon>
    </lineage>
</organism>
<reference evidence="7" key="4">
    <citation type="submission" date="2025-09" db="UniProtKB">
        <authorList>
            <consortium name="Ensembl"/>
        </authorList>
    </citation>
    <scope>IDENTIFICATION</scope>
</reference>
<dbReference type="Proteomes" id="UP000265100">
    <property type="component" value="Chromosome 23"/>
</dbReference>
<dbReference type="PROSITE" id="PS50835">
    <property type="entry name" value="IG_LIKE"/>
    <property type="match status" value="1"/>
</dbReference>
<keyword evidence="3 5" id="KW-0472">Membrane</keyword>
<name>A0AAX7SGW6_ASTCA</name>
<keyword evidence="4" id="KW-0325">Glycoprotein</keyword>
<proteinExistence type="predicted"/>
<dbReference type="AlphaFoldDB" id="A0AAX7SGW6"/>
<dbReference type="GeneTree" id="ENSGT00940000171952"/>
<evidence type="ECO:0000256" key="4">
    <source>
        <dbReference type="ARBA" id="ARBA00023180"/>
    </source>
</evidence>
<sequence length="393" mass="44299">MIEWFMDDEKLEEKEKTLTRVAKDVANARFSCNVSNPVSSDISLPVQQNCYELSRVQKPRVKIMCPNKSEVKFTCVVSQNDFKIEWLMEGKRLKEKEMTLTRVAKDVVNASFSCNVSNPVSSELSLPVQQNCYAPHSQDGCDEYAATGSSFTVPLKHKLQESENLRWFHNTTIIFNSKLDKRTKRNTRKDFFVDSTGSLKLTKLMKDNSGQYAPIVYDEEGRNVAHLLSLSLCVLDPVQKPNVTMKCTGSTINVSFTCSVDQKENYLEYKWLTTDKELTGNLKDTLTKKAEDVMNLPIACNVSNPVSFAISEPVYQECLKLYVAGEKSGPNIWVFVRFGAGFFLLLLLTVIVCATQKNLTQKNKYAIRDKEEFPLSQSGTETTAAAAVGQLHK</sequence>
<dbReference type="InterPro" id="IPR007110">
    <property type="entry name" value="Ig-like_dom"/>
</dbReference>
<dbReference type="Ensembl" id="ENSACLT00000061535.1">
    <property type="protein sequence ID" value="ENSACLP00000041911.1"/>
    <property type="gene ID" value="ENSACLG00000036777.1"/>
</dbReference>
<comment type="subcellular location">
    <subcellularLocation>
        <location evidence="1">Membrane</location>
    </subcellularLocation>
</comment>
<keyword evidence="5" id="KW-1133">Transmembrane helix</keyword>
<evidence type="ECO:0000256" key="5">
    <source>
        <dbReference type="SAM" id="Phobius"/>
    </source>
</evidence>
<keyword evidence="5" id="KW-0812">Transmembrane</keyword>
<accession>A0AAX7SGW6</accession>
<evidence type="ECO:0000259" key="6">
    <source>
        <dbReference type="PROSITE" id="PS50835"/>
    </source>
</evidence>
<dbReference type="PANTHER" id="PTHR12080">
    <property type="entry name" value="SIGNALING LYMPHOCYTIC ACTIVATION MOLECULE"/>
    <property type="match status" value="1"/>
</dbReference>
<dbReference type="GO" id="GO:0016020">
    <property type="term" value="C:membrane"/>
    <property type="evidence" value="ECO:0007669"/>
    <property type="project" value="UniProtKB-SubCell"/>
</dbReference>
<reference evidence="7" key="3">
    <citation type="submission" date="2025-08" db="UniProtKB">
        <authorList>
            <consortium name="Ensembl"/>
        </authorList>
    </citation>
    <scope>IDENTIFICATION</scope>
</reference>
<dbReference type="InterPro" id="IPR015631">
    <property type="entry name" value="CD2/SLAM_rcpt"/>
</dbReference>
<feature type="domain" description="Ig-like" evidence="6">
    <location>
        <begin position="59"/>
        <end position="125"/>
    </location>
</feature>
<dbReference type="InterPro" id="IPR013783">
    <property type="entry name" value="Ig-like_fold"/>
</dbReference>
<evidence type="ECO:0000256" key="1">
    <source>
        <dbReference type="ARBA" id="ARBA00004370"/>
    </source>
</evidence>
<evidence type="ECO:0000256" key="2">
    <source>
        <dbReference type="ARBA" id="ARBA00022729"/>
    </source>
</evidence>
<reference evidence="7 8" key="1">
    <citation type="submission" date="2018-05" db="EMBL/GenBank/DDBJ databases">
        <authorList>
            <person name="Datahose"/>
        </authorList>
    </citation>
    <scope>NUCLEOTIDE SEQUENCE</scope>
</reference>
<keyword evidence="2" id="KW-0732">Signal</keyword>
<dbReference type="SUPFAM" id="SSF48726">
    <property type="entry name" value="Immunoglobulin"/>
    <property type="match status" value="2"/>
</dbReference>
<keyword evidence="8" id="KW-1185">Reference proteome</keyword>
<evidence type="ECO:0000313" key="8">
    <source>
        <dbReference type="Proteomes" id="UP000265100"/>
    </source>
</evidence>
<dbReference type="PANTHER" id="PTHR12080:SF134">
    <property type="entry name" value="CD48 ANTIGEN"/>
    <property type="match status" value="1"/>
</dbReference>
<feature type="transmembrane region" description="Helical" evidence="5">
    <location>
        <begin position="332"/>
        <end position="354"/>
    </location>
</feature>
<dbReference type="Gene3D" id="2.60.40.10">
    <property type="entry name" value="Immunoglobulins"/>
    <property type="match status" value="4"/>
</dbReference>